<dbReference type="GO" id="GO:0042383">
    <property type="term" value="C:sarcolemma"/>
    <property type="evidence" value="ECO:0007669"/>
    <property type="project" value="TreeGrafter"/>
</dbReference>
<dbReference type="PANTHER" id="PTHR10844:SF13">
    <property type="entry name" value="CAVEOLIN"/>
    <property type="match status" value="1"/>
</dbReference>
<dbReference type="Pfam" id="PF01146">
    <property type="entry name" value="Caveolin"/>
    <property type="match status" value="1"/>
</dbReference>
<keyword evidence="3 6" id="KW-1003">Cell membrane</keyword>
<evidence type="ECO:0000256" key="2">
    <source>
        <dbReference type="ARBA" id="ARBA00010988"/>
    </source>
</evidence>
<dbReference type="InterPro" id="IPR001612">
    <property type="entry name" value="Caveolin"/>
</dbReference>
<dbReference type="GO" id="GO:0030154">
    <property type="term" value="P:cell differentiation"/>
    <property type="evidence" value="ECO:0007669"/>
    <property type="project" value="TreeGrafter"/>
</dbReference>
<keyword evidence="4 6" id="KW-0333">Golgi apparatus</keyword>
<evidence type="ECO:0000256" key="6">
    <source>
        <dbReference type="RuleBase" id="RU000680"/>
    </source>
</evidence>
<keyword evidence="7" id="KW-1133">Transmembrane helix</keyword>
<dbReference type="GO" id="GO:0005901">
    <property type="term" value="C:caveola"/>
    <property type="evidence" value="ECO:0007669"/>
    <property type="project" value="UniProtKB-SubCell"/>
</dbReference>
<dbReference type="CTD" id="858"/>
<sequence>MLAVPTRARLHALRVSVGRESHMPFALAAMMDEAGPKETEIGVESSEDLQYSGDGCLEEPVKTRDPKNVNEHLKISFEDVIAEPRDLHSFDKVWVWSDALYEVARIWSYRVVSLLFAVPLAVISALVFAVLSCVHIWCVMPCVRTCLICMPNVRTLWASVVNTLVMPLCDSAGRCCSSVYVHVARE</sequence>
<dbReference type="PROSITE" id="PS01210">
    <property type="entry name" value="CAVEOLIN"/>
    <property type="match status" value="1"/>
</dbReference>
<keyword evidence="7" id="KW-0812">Transmembrane</keyword>
<comment type="subcellular location">
    <subcellularLocation>
        <location evidence="1 6">Cell membrane</location>
        <topology evidence="1 6">Peripheral membrane protein</topology>
    </subcellularLocation>
    <subcellularLocation>
        <location evidence="6">Golgi apparatus membrane</location>
        <topology evidence="6">Peripheral membrane protein</topology>
    </subcellularLocation>
    <subcellularLocation>
        <location evidence="6">Membrane</location>
        <location evidence="6">Caveola</location>
        <topology evidence="6">Peripheral membrane protein</topology>
    </subcellularLocation>
</comment>
<dbReference type="PANTHER" id="PTHR10844">
    <property type="entry name" value="CAVEOLIN"/>
    <property type="match status" value="1"/>
</dbReference>
<dbReference type="GO" id="GO:0060090">
    <property type="term" value="F:molecular adaptor activity"/>
    <property type="evidence" value="ECO:0007669"/>
    <property type="project" value="TreeGrafter"/>
</dbReference>
<dbReference type="GO" id="GO:0070836">
    <property type="term" value="P:caveola assembly"/>
    <property type="evidence" value="ECO:0007669"/>
    <property type="project" value="InterPro"/>
</dbReference>
<gene>
    <name evidence="9" type="primary">CAV2</name>
</gene>
<dbReference type="AlphaFoldDB" id="A0AAJ7X416"/>
<proteinExistence type="inferred from homology"/>
<dbReference type="RefSeq" id="XP_032819263.1">
    <property type="nucleotide sequence ID" value="XM_032963372.1"/>
</dbReference>
<evidence type="ECO:0000256" key="7">
    <source>
        <dbReference type="SAM" id="Phobius"/>
    </source>
</evidence>
<dbReference type="GeneID" id="116947523"/>
<evidence type="ECO:0000313" key="9">
    <source>
        <dbReference type="RefSeq" id="XP_032819263.1"/>
    </source>
</evidence>
<evidence type="ECO:0000256" key="4">
    <source>
        <dbReference type="ARBA" id="ARBA00023034"/>
    </source>
</evidence>
<name>A0AAJ7X416_PETMA</name>
<comment type="similarity">
    <text evidence="2 6">Belongs to the caveolin family.</text>
</comment>
<dbReference type="Proteomes" id="UP001318040">
    <property type="component" value="Chromosome 30"/>
</dbReference>
<comment type="function">
    <text evidence="6">May act as a scaffolding protein within caveolar membranes. Interacts directly with G-protein alpha subunits and can functionally regulate their activity.</text>
</comment>
<evidence type="ECO:0000256" key="5">
    <source>
        <dbReference type="ARBA" id="ARBA00023136"/>
    </source>
</evidence>
<evidence type="ECO:0000256" key="1">
    <source>
        <dbReference type="ARBA" id="ARBA00004202"/>
    </source>
</evidence>
<reference evidence="9" key="1">
    <citation type="submission" date="2025-08" db="UniProtKB">
        <authorList>
            <consortium name="RefSeq"/>
        </authorList>
    </citation>
    <scope>IDENTIFICATION</scope>
    <source>
        <tissue evidence="9">Sperm</tissue>
    </source>
</reference>
<evidence type="ECO:0000256" key="3">
    <source>
        <dbReference type="ARBA" id="ARBA00022475"/>
    </source>
</evidence>
<dbReference type="GO" id="GO:0005925">
    <property type="term" value="C:focal adhesion"/>
    <property type="evidence" value="ECO:0007669"/>
    <property type="project" value="TreeGrafter"/>
</dbReference>
<keyword evidence="5 6" id="KW-0472">Membrane</keyword>
<feature type="transmembrane region" description="Helical" evidence="7">
    <location>
        <begin position="114"/>
        <end position="137"/>
    </location>
</feature>
<organism evidence="8 9">
    <name type="scientific">Petromyzon marinus</name>
    <name type="common">Sea lamprey</name>
    <dbReference type="NCBI Taxonomy" id="7757"/>
    <lineage>
        <taxon>Eukaryota</taxon>
        <taxon>Metazoa</taxon>
        <taxon>Chordata</taxon>
        <taxon>Craniata</taxon>
        <taxon>Vertebrata</taxon>
        <taxon>Cyclostomata</taxon>
        <taxon>Hyperoartia</taxon>
        <taxon>Petromyzontiformes</taxon>
        <taxon>Petromyzontidae</taxon>
        <taxon>Petromyzon</taxon>
    </lineage>
</organism>
<dbReference type="InterPro" id="IPR018361">
    <property type="entry name" value="Caveolin_CS"/>
</dbReference>
<dbReference type="GO" id="GO:0051480">
    <property type="term" value="P:regulation of cytosolic calcium ion concentration"/>
    <property type="evidence" value="ECO:0007669"/>
    <property type="project" value="TreeGrafter"/>
</dbReference>
<accession>A0AAJ7X416</accession>
<keyword evidence="8" id="KW-1185">Reference proteome</keyword>
<dbReference type="KEGG" id="pmrn:116947523"/>
<dbReference type="GO" id="GO:0000139">
    <property type="term" value="C:Golgi membrane"/>
    <property type="evidence" value="ECO:0007669"/>
    <property type="project" value="UniProtKB-SubCell"/>
</dbReference>
<protein>
    <recommendedName>
        <fullName evidence="6">Caveolin</fullName>
    </recommendedName>
</protein>
<evidence type="ECO:0000313" key="8">
    <source>
        <dbReference type="Proteomes" id="UP001318040"/>
    </source>
</evidence>